<keyword evidence="1" id="KW-0472">Membrane</keyword>
<dbReference type="RefSeq" id="WP_155987356.1">
    <property type="nucleotide sequence ID" value="NZ_JAMDLY010000004.1"/>
</dbReference>
<gene>
    <name evidence="2" type="ORF">M5X04_00895</name>
</gene>
<evidence type="ECO:0000313" key="2">
    <source>
        <dbReference type="EMBL" id="MCY9527896.1"/>
    </source>
</evidence>
<comment type="caution">
    <text evidence="2">The sequence shown here is derived from an EMBL/GenBank/DDBJ whole genome shotgun (WGS) entry which is preliminary data.</text>
</comment>
<dbReference type="Proteomes" id="UP001527090">
    <property type="component" value="Unassembled WGS sequence"/>
</dbReference>
<sequence>MRLIGFLIWVLSWVCLFWIWGEASARKGKHIGCLWALVVFLLGPVGIILYLILRNYD</sequence>
<keyword evidence="1" id="KW-0812">Transmembrane</keyword>
<proteinExistence type="predicted"/>
<evidence type="ECO:0000313" key="3">
    <source>
        <dbReference type="Proteomes" id="UP001527090"/>
    </source>
</evidence>
<keyword evidence="1" id="KW-1133">Transmembrane helix</keyword>
<reference evidence="2 3" key="1">
    <citation type="submission" date="2022-05" db="EMBL/GenBank/DDBJ databases">
        <title>Genome Sequencing of Bee-Associated Microbes.</title>
        <authorList>
            <person name="Dunlap C."/>
        </authorList>
    </citation>
    <scope>NUCLEOTIDE SEQUENCE [LARGE SCALE GENOMIC DNA]</scope>
    <source>
        <strain evidence="2 3">NRRL NRS-750</strain>
    </source>
</reference>
<keyword evidence="3" id="KW-1185">Reference proteome</keyword>
<dbReference type="EMBL" id="JAMDLY010000004">
    <property type="protein sequence ID" value="MCY9527896.1"/>
    <property type="molecule type" value="Genomic_DNA"/>
</dbReference>
<accession>A0ABT4E2E9</accession>
<evidence type="ECO:0000256" key="1">
    <source>
        <dbReference type="SAM" id="Phobius"/>
    </source>
</evidence>
<feature type="transmembrane region" description="Helical" evidence="1">
    <location>
        <begin position="35"/>
        <end position="53"/>
    </location>
</feature>
<protein>
    <recommendedName>
        <fullName evidence="4">Cardiolipin synthase N-terminal domain-containing protein</fullName>
    </recommendedName>
</protein>
<name>A0ABT4E2E9_PAEAL</name>
<evidence type="ECO:0008006" key="4">
    <source>
        <dbReference type="Google" id="ProtNLM"/>
    </source>
</evidence>
<organism evidence="2 3">
    <name type="scientific">Paenibacillus alvei</name>
    <name type="common">Bacillus alvei</name>
    <dbReference type="NCBI Taxonomy" id="44250"/>
    <lineage>
        <taxon>Bacteria</taxon>
        <taxon>Bacillati</taxon>
        <taxon>Bacillota</taxon>
        <taxon>Bacilli</taxon>
        <taxon>Bacillales</taxon>
        <taxon>Paenibacillaceae</taxon>
        <taxon>Paenibacillus</taxon>
    </lineage>
</organism>